<accession>A0A426XAA6</accession>
<dbReference type="AlphaFoldDB" id="A0A426XAA6"/>
<comment type="caution">
    <text evidence="2">The sequence shown here is derived from an EMBL/GenBank/DDBJ whole genome shotgun (WGS) entry which is preliminary data.</text>
</comment>
<evidence type="ECO:0000313" key="3">
    <source>
        <dbReference type="Proteomes" id="UP000287651"/>
    </source>
</evidence>
<dbReference type="Proteomes" id="UP000287651">
    <property type="component" value="Unassembled WGS sequence"/>
</dbReference>
<protein>
    <submittedName>
        <fullName evidence="2">Uncharacterized protein</fullName>
    </submittedName>
</protein>
<reference evidence="2 3" key="1">
    <citation type="journal article" date="2014" name="Agronomy (Basel)">
        <title>A Draft Genome Sequence for Ensete ventricosum, the Drought-Tolerant Tree Against Hunger.</title>
        <authorList>
            <person name="Harrison J."/>
            <person name="Moore K.A."/>
            <person name="Paszkiewicz K."/>
            <person name="Jones T."/>
            <person name="Grant M."/>
            <person name="Ambacheew D."/>
            <person name="Muzemil S."/>
            <person name="Studholme D.J."/>
        </authorList>
    </citation>
    <scope>NUCLEOTIDE SEQUENCE [LARGE SCALE GENOMIC DNA]</scope>
</reference>
<proteinExistence type="predicted"/>
<sequence length="107" mass="11428">MDSHNNTSEEATSARGTRSVADQASEVEMTGCTSSVRLSHIPRDDNGKVGHTDKLSSPETSMILPTPNHYWRLFNDLGLTTLDPGLSPTPSGLGLPVMTTEAFLGLT</sequence>
<feature type="region of interest" description="Disordered" evidence="1">
    <location>
        <begin position="1"/>
        <end position="62"/>
    </location>
</feature>
<organism evidence="2 3">
    <name type="scientific">Ensete ventricosum</name>
    <name type="common">Abyssinian banana</name>
    <name type="synonym">Musa ensete</name>
    <dbReference type="NCBI Taxonomy" id="4639"/>
    <lineage>
        <taxon>Eukaryota</taxon>
        <taxon>Viridiplantae</taxon>
        <taxon>Streptophyta</taxon>
        <taxon>Embryophyta</taxon>
        <taxon>Tracheophyta</taxon>
        <taxon>Spermatophyta</taxon>
        <taxon>Magnoliopsida</taxon>
        <taxon>Liliopsida</taxon>
        <taxon>Zingiberales</taxon>
        <taxon>Musaceae</taxon>
        <taxon>Ensete</taxon>
    </lineage>
</organism>
<dbReference type="EMBL" id="AMZH03023691">
    <property type="protein sequence ID" value="RRT36378.1"/>
    <property type="molecule type" value="Genomic_DNA"/>
</dbReference>
<feature type="compositionally biased region" description="Polar residues" evidence="1">
    <location>
        <begin position="1"/>
        <end position="22"/>
    </location>
</feature>
<feature type="compositionally biased region" description="Basic and acidic residues" evidence="1">
    <location>
        <begin position="41"/>
        <end position="56"/>
    </location>
</feature>
<gene>
    <name evidence="2" type="ORF">B296_00023142</name>
</gene>
<evidence type="ECO:0000313" key="2">
    <source>
        <dbReference type="EMBL" id="RRT36378.1"/>
    </source>
</evidence>
<name>A0A426XAA6_ENSVE</name>
<evidence type="ECO:0000256" key="1">
    <source>
        <dbReference type="SAM" id="MobiDB-lite"/>
    </source>
</evidence>